<gene>
    <name evidence="10" type="ORF">BINO364_LOCUS2713</name>
</gene>
<keyword evidence="11" id="KW-1185">Reference proteome</keyword>
<evidence type="ECO:0000256" key="8">
    <source>
        <dbReference type="ARBA" id="ARBA00023170"/>
    </source>
</evidence>
<dbReference type="GO" id="GO:0005549">
    <property type="term" value="F:odorant binding"/>
    <property type="evidence" value="ECO:0007669"/>
    <property type="project" value="InterPro"/>
</dbReference>
<dbReference type="InterPro" id="IPR004117">
    <property type="entry name" value="7tm6_olfct_rcpt"/>
</dbReference>
<dbReference type="GO" id="GO:0004984">
    <property type="term" value="F:olfactory receptor activity"/>
    <property type="evidence" value="ECO:0007669"/>
    <property type="project" value="InterPro"/>
</dbReference>
<keyword evidence="7" id="KW-0472">Membrane</keyword>
<comment type="subcellular location">
    <subcellularLocation>
        <location evidence="1">Cell membrane</location>
        <topology evidence="1">Multi-pass membrane protein</topology>
    </subcellularLocation>
</comment>
<proteinExistence type="predicted"/>
<evidence type="ECO:0000256" key="4">
    <source>
        <dbReference type="ARBA" id="ARBA00022692"/>
    </source>
</evidence>
<dbReference type="AlphaFoldDB" id="A0A8J9Y771"/>
<dbReference type="EMBL" id="OV170230">
    <property type="protein sequence ID" value="CAH0715845.1"/>
    <property type="molecule type" value="Genomic_DNA"/>
</dbReference>
<dbReference type="Proteomes" id="UP000838878">
    <property type="component" value="Chromosome 10"/>
</dbReference>
<evidence type="ECO:0000313" key="10">
    <source>
        <dbReference type="EMBL" id="CAH0715845.1"/>
    </source>
</evidence>
<accession>A0A8J9Y771</accession>
<evidence type="ECO:0000256" key="9">
    <source>
        <dbReference type="ARBA" id="ARBA00023224"/>
    </source>
</evidence>
<evidence type="ECO:0000256" key="3">
    <source>
        <dbReference type="ARBA" id="ARBA00022606"/>
    </source>
</evidence>
<keyword evidence="5" id="KW-0552">Olfaction</keyword>
<dbReference type="GO" id="GO:0005886">
    <property type="term" value="C:plasma membrane"/>
    <property type="evidence" value="ECO:0007669"/>
    <property type="project" value="UniProtKB-SubCell"/>
</dbReference>
<evidence type="ECO:0000256" key="7">
    <source>
        <dbReference type="ARBA" id="ARBA00023136"/>
    </source>
</evidence>
<dbReference type="GO" id="GO:0007165">
    <property type="term" value="P:signal transduction"/>
    <property type="evidence" value="ECO:0007669"/>
    <property type="project" value="UniProtKB-KW"/>
</dbReference>
<sequence>MQIRSFWVSNPELGQKNGKVTKFSVAAPSCNLVVLTSCLREHVKAFALWYPYDTSNHPAYEITYIQQVSAILFAALLNVSKDTLESTTDRVSLMRPSTTLFLTRAQETEVQKRLRDCVIQHQNTLETAFLLQNTFSEPIFAQFNVSLVIICATAFQLVSQTGNFVRLMSMGTYLFNMIYQVFIYCYQGNQFSSESEEVAKAAYDMPWYSCSVRTRRSILIVMVRCRRVAKLTAGGFTTLSLTTFMAVRS</sequence>
<dbReference type="OrthoDB" id="6617147at2759"/>
<reference evidence="10" key="1">
    <citation type="submission" date="2021-12" db="EMBL/GenBank/DDBJ databases">
        <authorList>
            <person name="Martin H S."/>
        </authorList>
    </citation>
    <scope>NUCLEOTIDE SEQUENCE</scope>
</reference>
<feature type="non-terminal residue" evidence="10">
    <location>
        <position position="249"/>
    </location>
</feature>
<protein>
    <submittedName>
        <fullName evidence="10">Uncharacterized protein</fullName>
    </submittedName>
</protein>
<keyword evidence="9" id="KW-0807">Transducer</keyword>
<keyword evidence="2" id="KW-1003">Cell membrane</keyword>
<keyword evidence="8" id="KW-0675">Receptor</keyword>
<evidence type="ECO:0000256" key="5">
    <source>
        <dbReference type="ARBA" id="ARBA00022725"/>
    </source>
</evidence>
<evidence type="ECO:0000256" key="2">
    <source>
        <dbReference type="ARBA" id="ARBA00022475"/>
    </source>
</evidence>
<evidence type="ECO:0000256" key="6">
    <source>
        <dbReference type="ARBA" id="ARBA00022989"/>
    </source>
</evidence>
<keyword evidence="6" id="KW-1133">Transmembrane helix</keyword>
<evidence type="ECO:0000256" key="1">
    <source>
        <dbReference type="ARBA" id="ARBA00004651"/>
    </source>
</evidence>
<organism evidence="10 11">
    <name type="scientific">Brenthis ino</name>
    <name type="common">lesser marbled fritillary</name>
    <dbReference type="NCBI Taxonomy" id="405034"/>
    <lineage>
        <taxon>Eukaryota</taxon>
        <taxon>Metazoa</taxon>
        <taxon>Ecdysozoa</taxon>
        <taxon>Arthropoda</taxon>
        <taxon>Hexapoda</taxon>
        <taxon>Insecta</taxon>
        <taxon>Pterygota</taxon>
        <taxon>Neoptera</taxon>
        <taxon>Endopterygota</taxon>
        <taxon>Lepidoptera</taxon>
        <taxon>Glossata</taxon>
        <taxon>Ditrysia</taxon>
        <taxon>Papilionoidea</taxon>
        <taxon>Nymphalidae</taxon>
        <taxon>Heliconiinae</taxon>
        <taxon>Argynnini</taxon>
        <taxon>Brenthis</taxon>
    </lineage>
</organism>
<keyword evidence="4" id="KW-0812">Transmembrane</keyword>
<dbReference type="Pfam" id="PF02949">
    <property type="entry name" value="7tm_6"/>
    <property type="match status" value="1"/>
</dbReference>
<dbReference type="PANTHER" id="PTHR21137">
    <property type="entry name" value="ODORANT RECEPTOR"/>
    <property type="match status" value="1"/>
</dbReference>
<name>A0A8J9Y771_9NEOP</name>
<dbReference type="PANTHER" id="PTHR21137:SF35">
    <property type="entry name" value="ODORANT RECEPTOR 19A-RELATED"/>
    <property type="match status" value="1"/>
</dbReference>
<keyword evidence="3" id="KW-0716">Sensory transduction</keyword>
<evidence type="ECO:0000313" key="11">
    <source>
        <dbReference type="Proteomes" id="UP000838878"/>
    </source>
</evidence>